<sequence>MAQPADSVVARLVHERGDWLLRCAYLLTRSRDAALDLTQDTLARAWTARERVEAADHPDRYVLRIMLNLHRTTSRRSRLREVELLEAQGLAAAADPVAAVDEQHRIAHGLALLSDRQRSVLVLRYWADFDDAAIADVIGCRRATVRSLAARGMAALKSHLEAAE</sequence>
<gene>
    <name evidence="8" type="ORF">ACFPQB_16705</name>
</gene>
<evidence type="ECO:0000256" key="3">
    <source>
        <dbReference type="ARBA" id="ARBA00023082"/>
    </source>
</evidence>
<evidence type="ECO:0000259" key="6">
    <source>
        <dbReference type="Pfam" id="PF04542"/>
    </source>
</evidence>
<keyword evidence="5" id="KW-0804">Transcription</keyword>
<evidence type="ECO:0000313" key="8">
    <source>
        <dbReference type="EMBL" id="MFC5730563.1"/>
    </source>
</evidence>
<dbReference type="InterPro" id="IPR036388">
    <property type="entry name" value="WH-like_DNA-bd_sf"/>
</dbReference>
<keyword evidence="9" id="KW-1185">Reference proteome</keyword>
<evidence type="ECO:0000256" key="2">
    <source>
        <dbReference type="ARBA" id="ARBA00023015"/>
    </source>
</evidence>
<proteinExistence type="inferred from homology"/>
<keyword evidence="3" id="KW-0731">Sigma factor</keyword>
<reference evidence="9" key="1">
    <citation type="journal article" date="2019" name="Int. J. Syst. Evol. Microbiol.">
        <title>The Global Catalogue of Microorganisms (GCM) 10K type strain sequencing project: providing services to taxonomists for standard genome sequencing and annotation.</title>
        <authorList>
            <consortium name="The Broad Institute Genomics Platform"/>
            <consortium name="The Broad Institute Genome Sequencing Center for Infectious Disease"/>
            <person name="Wu L."/>
            <person name="Ma J."/>
        </authorList>
    </citation>
    <scope>NUCLEOTIDE SEQUENCE [LARGE SCALE GENOMIC DNA]</scope>
    <source>
        <strain evidence="9">YIM 94188</strain>
    </source>
</reference>
<evidence type="ECO:0000259" key="7">
    <source>
        <dbReference type="Pfam" id="PF08281"/>
    </source>
</evidence>
<dbReference type="SUPFAM" id="SSF88946">
    <property type="entry name" value="Sigma2 domain of RNA polymerase sigma factors"/>
    <property type="match status" value="1"/>
</dbReference>
<dbReference type="InterPro" id="IPR013324">
    <property type="entry name" value="RNA_pol_sigma_r3/r4-like"/>
</dbReference>
<dbReference type="Proteomes" id="UP001596072">
    <property type="component" value="Unassembled WGS sequence"/>
</dbReference>
<protein>
    <submittedName>
        <fullName evidence="8">Sigma-70 family RNA polymerase sigma factor</fullName>
    </submittedName>
</protein>
<dbReference type="Pfam" id="PF04542">
    <property type="entry name" value="Sigma70_r2"/>
    <property type="match status" value="1"/>
</dbReference>
<comment type="caution">
    <text evidence="8">The sequence shown here is derived from an EMBL/GenBank/DDBJ whole genome shotgun (WGS) entry which is preliminary data.</text>
</comment>
<dbReference type="NCBIfam" id="TIGR02937">
    <property type="entry name" value="sigma70-ECF"/>
    <property type="match status" value="1"/>
</dbReference>
<dbReference type="RefSeq" id="WP_168798420.1">
    <property type="nucleotide sequence ID" value="NZ_JBHSNS010000009.1"/>
</dbReference>
<evidence type="ECO:0000313" key="9">
    <source>
        <dbReference type="Proteomes" id="UP001596072"/>
    </source>
</evidence>
<dbReference type="Pfam" id="PF08281">
    <property type="entry name" value="Sigma70_r4_2"/>
    <property type="match status" value="1"/>
</dbReference>
<organism evidence="8 9">
    <name type="scientific">Nocardioides vastitatis</name>
    <dbReference type="NCBI Taxonomy" id="2568655"/>
    <lineage>
        <taxon>Bacteria</taxon>
        <taxon>Bacillati</taxon>
        <taxon>Actinomycetota</taxon>
        <taxon>Actinomycetes</taxon>
        <taxon>Propionibacteriales</taxon>
        <taxon>Nocardioidaceae</taxon>
        <taxon>Nocardioides</taxon>
    </lineage>
</organism>
<accession>A0ABW0ZN93</accession>
<comment type="similarity">
    <text evidence="1">Belongs to the sigma-70 factor family. ECF subfamily.</text>
</comment>
<dbReference type="InterPro" id="IPR014284">
    <property type="entry name" value="RNA_pol_sigma-70_dom"/>
</dbReference>
<dbReference type="Gene3D" id="1.10.10.10">
    <property type="entry name" value="Winged helix-like DNA-binding domain superfamily/Winged helix DNA-binding domain"/>
    <property type="match status" value="1"/>
</dbReference>
<dbReference type="InterPro" id="IPR013249">
    <property type="entry name" value="RNA_pol_sigma70_r4_t2"/>
</dbReference>
<dbReference type="Gene3D" id="1.10.1740.10">
    <property type="match status" value="1"/>
</dbReference>
<dbReference type="SUPFAM" id="SSF88659">
    <property type="entry name" value="Sigma3 and sigma4 domains of RNA polymerase sigma factors"/>
    <property type="match status" value="1"/>
</dbReference>
<feature type="domain" description="RNA polymerase sigma factor 70 region 4 type 2" evidence="7">
    <location>
        <begin position="106"/>
        <end position="156"/>
    </location>
</feature>
<dbReference type="PANTHER" id="PTHR43133:SF8">
    <property type="entry name" value="RNA POLYMERASE SIGMA FACTOR HI_1459-RELATED"/>
    <property type="match status" value="1"/>
</dbReference>
<dbReference type="EMBL" id="JBHSNS010000009">
    <property type="protein sequence ID" value="MFC5730563.1"/>
    <property type="molecule type" value="Genomic_DNA"/>
</dbReference>
<dbReference type="InterPro" id="IPR039425">
    <property type="entry name" value="RNA_pol_sigma-70-like"/>
</dbReference>
<evidence type="ECO:0000256" key="4">
    <source>
        <dbReference type="ARBA" id="ARBA00023125"/>
    </source>
</evidence>
<dbReference type="InterPro" id="IPR007627">
    <property type="entry name" value="RNA_pol_sigma70_r2"/>
</dbReference>
<keyword evidence="4" id="KW-0238">DNA-binding</keyword>
<keyword evidence="2" id="KW-0805">Transcription regulation</keyword>
<feature type="domain" description="RNA polymerase sigma-70 region 2" evidence="6">
    <location>
        <begin position="12"/>
        <end position="76"/>
    </location>
</feature>
<evidence type="ECO:0000256" key="1">
    <source>
        <dbReference type="ARBA" id="ARBA00010641"/>
    </source>
</evidence>
<dbReference type="PANTHER" id="PTHR43133">
    <property type="entry name" value="RNA POLYMERASE ECF-TYPE SIGMA FACTO"/>
    <property type="match status" value="1"/>
</dbReference>
<evidence type="ECO:0000256" key="5">
    <source>
        <dbReference type="ARBA" id="ARBA00023163"/>
    </source>
</evidence>
<dbReference type="InterPro" id="IPR013325">
    <property type="entry name" value="RNA_pol_sigma_r2"/>
</dbReference>
<name>A0ABW0ZN93_9ACTN</name>